<organism evidence="1 2">
    <name type="scientific">Pseudorhodobacter antarcticus</name>
    <dbReference type="NCBI Taxonomy" id="1077947"/>
    <lineage>
        <taxon>Bacteria</taxon>
        <taxon>Pseudomonadati</taxon>
        <taxon>Pseudomonadota</taxon>
        <taxon>Alphaproteobacteria</taxon>
        <taxon>Rhodobacterales</taxon>
        <taxon>Paracoccaceae</taxon>
        <taxon>Pseudorhodobacter</taxon>
    </lineage>
</organism>
<name>A0A1H8B042_9RHOB</name>
<sequence>MRDFATAKEVAEYSLEQTGIGLMSGDFDLFAPHFLLPQYVKTFDGKRLLQTREDVRSVFDAVRAHFNKLQVTLLSRTCISAEFQDADTVFSTHETRLIARDVMVQQPYPVFSVLRRVGGVWLVADSEYAIVEAPWHSKAFGPATPERGRA</sequence>
<dbReference type="AlphaFoldDB" id="A0A1H8B042"/>
<keyword evidence="2" id="KW-1185">Reference proteome</keyword>
<evidence type="ECO:0000313" key="2">
    <source>
        <dbReference type="Proteomes" id="UP000183002"/>
    </source>
</evidence>
<gene>
    <name evidence="1" type="ORF">SAMN05216227_100236</name>
</gene>
<evidence type="ECO:0000313" key="1">
    <source>
        <dbReference type="EMBL" id="SEM75177.1"/>
    </source>
</evidence>
<evidence type="ECO:0008006" key="3">
    <source>
        <dbReference type="Google" id="ProtNLM"/>
    </source>
</evidence>
<dbReference type="RefSeq" id="WP_050518798.1">
    <property type="nucleotide sequence ID" value="NZ_FOCO01000002.1"/>
</dbReference>
<accession>A0A1H8B042</accession>
<dbReference type="Proteomes" id="UP000183002">
    <property type="component" value="Unassembled WGS sequence"/>
</dbReference>
<protein>
    <recommendedName>
        <fullName evidence="3">SnoaL-like domain-containing protein</fullName>
    </recommendedName>
</protein>
<dbReference type="STRING" id="1077947.SAMN05216227_100236"/>
<proteinExistence type="predicted"/>
<reference evidence="1 2" key="1">
    <citation type="submission" date="2016-10" db="EMBL/GenBank/DDBJ databases">
        <authorList>
            <person name="de Groot N.N."/>
        </authorList>
    </citation>
    <scope>NUCLEOTIDE SEQUENCE [LARGE SCALE GENOMIC DNA]</scope>
    <source>
        <strain evidence="1 2">CGMCC 1.10836</strain>
    </source>
</reference>
<dbReference type="EMBL" id="FOCO01000002">
    <property type="protein sequence ID" value="SEM75177.1"/>
    <property type="molecule type" value="Genomic_DNA"/>
</dbReference>
<dbReference type="OrthoDB" id="7858976at2"/>